<reference evidence="7 8" key="1">
    <citation type="submission" date="2013-03" db="EMBL/GenBank/DDBJ databases">
        <title>The Genome Sequence of Exophiala aquamarina CBS 119918.</title>
        <authorList>
            <consortium name="The Broad Institute Genomics Platform"/>
            <person name="Cuomo C."/>
            <person name="de Hoog S."/>
            <person name="Gorbushina A."/>
            <person name="Walker B."/>
            <person name="Young S.K."/>
            <person name="Zeng Q."/>
            <person name="Gargeya S."/>
            <person name="Fitzgerald M."/>
            <person name="Haas B."/>
            <person name="Abouelleil A."/>
            <person name="Allen A.W."/>
            <person name="Alvarado L."/>
            <person name="Arachchi H.M."/>
            <person name="Berlin A.M."/>
            <person name="Chapman S.B."/>
            <person name="Gainer-Dewar J."/>
            <person name="Goldberg J."/>
            <person name="Griggs A."/>
            <person name="Gujja S."/>
            <person name="Hansen M."/>
            <person name="Howarth C."/>
            <person name="Imamovic A."/>
            <person name="Ireland A."/>
            <person name="Larimer J."/>
            <person name="McCowan C."/>
            <person name="Murphy C."/>
            <person name="Pearson M."/>
            <person name="Poon T.W."/>
            <person name="Priest M."/>
            <person name="Roberts A."/>
            <person name="Saif S."/>
            <person name="Shea T."/>
            <person name="Sisk P."/>
            <person name="Sykes S."/>
            <person name="Wortman J."/>
            <person name="Nusbaum C."/>
            <person name="Birren B."/>
        </authorList>
    </citation>
    <scope>NUCLEOTIDE SEQUENCE [LARGE SCALE GENOMIC DNA]</scope>
    <source>
        <strain evidence="7 8">CBS 119918</strain>
    </source>
</reference>
<dbReference type="InterPro" id="IPR016039">
    <property type="entry name" value="Thiolase-like"/>
</dbReference>
<proteinExistence type="inferred from homology"/>
<dbReference type="VEuPathDB" id="FungiDB:A1O9_08436"/>
<name>A0A072P770_9EURO</name>
<keyword evidence="4" id="KW-0560">Oxidoreductase</keyword>
<dbReference type="STRING" id="1182545.A0A072P770"/>
<dbReference type="Proteomes" id="UP000027920">
    <property type="component" value="Unassembled WGS sequence"/>
</dbReference>
<evidence type="ECO:0000313" key="8">
    <source>
        <dbReference type="Proteomes" id="UP000027920"/>
    </source>
</evidence>
<evidence type="ECO:0000256" key="4">
    <source>
        <dbReference type="ARBA" id="ARBA00023002"/>
    </source>
</evidence>
<dbReference type="HOGENOM" id="CLU_000022_16_2_1"/>
<evidence type="ECO:0000256" key="5">
    <source>
        <dbReference type="RuleBase" id="RU003694"/>
    </source>
</evidence>
<dbReference type="InterPro" id="IPR020841">
    <property type="entry name" value="PKS_Beta-ketoAc_synthase_dom"/>
</dbReference>
<protein>
    <recommendedName>
        <fullName evidence="6">Ketosynthase family 3 (KS3) domain-containing protein</fullName>
    </recommendedName>
</protein>
<organism evidence="7 8">
    <name type="scientific">Exophiala aquamarina CBS 119918</name>
    <dbReference type="NCBI Taxonomy" id="1182545"/>
    <lineage>
        <taxon>Eukaryota</taxon>
        <taxon>Fungi</taxon>
        <taxon>Dikarya</taxon>
        <taxon>Ascomycota</taxon>
        <taxon>Pezizomycotina</taxon>
        <taxon>Eurotiomycetes</taxon>
        <taxon>Chaetothyriomycetidae</taxon>
        <taxon>Chaetothyriales</taxon>
        <taxon>Herpotrichiellaceae</taxon>
        <taxon>Exophiala</taxon>
    </lineage>
</organism>
<dbReference type="InterPro" id="IPR014031">
    <property type="entry name" value="Ketoacyl_synth_C"/>
</dbReference>
<dbReference type="GeneID" id="25283349"/>
<comment type="caution">
    <text evidence="7">The sequence shown here is derived from an EMBL/GenBank/DDBJ whole genome shotgun (WGS) entry which is preliminary data.</text>
</comment>
<dbReference type="GO" id="GO:0004312">
    <property type="term" value="F:fatty acid synthase activity"/>
    <property type="evidence" value="ECO:0007669"/>
    <property type="project" value="TreeGrafter"/>
</dbReference>
<dbReference type="CDD" id="cd00833">
    <property type="entry name" value="PKS"/>
    <property type="match status" value="1"/>
</dbReference>
<keyword evidence="2" id="KW-0597">Phosphoprotein</keyword>
<dbReference type="PROSITE" id="PS52004">
    <property type="entry name" value="KS3_2"/>
    <property type="match status" value="1"/>
</dbReference>
<dbReference type="InterPro" id="IPR050091">
    <property type="entry name" value="PKS_NRPS_Biosynth_Enz"/>
</dbReference>
<dbReference type="Pfam" id="PF02801">
    <property type="entry name" value="Ketoacyl-synt_C"/>
    <property type="match status" value="1"/>
</dbReference>
<evidence type="ECO:0000256" key="2">
    <source>
        <dbReference type="ARBA" id="ARBA00022553"/>
    </source>
</evidence>
<keyword evidence="3 5" id="KW-0808">Transferase</keyword>
<dbReference type="GO" id="GO:0004315">
    <property type="term" value="F:3-oxoacyl-[acyl-carrier-protein] synthase activity"/>
    <property type="evidence" value="ECO:0007669"/>
    <property type="project" value="InterPro"/>
</dbReference>
<dbReference type="SUPFAM" id="SSF53901">
    <property type="entry name" value="Thiolase-like"/>
    <property type="match status" value="1"/>
</dbReference>
<comment type="similarity">
    <text evidence="5">Belongs to the thiolase-like superfamily. Beta-ketoacyl-ACP synthases family.</text>
</comment>
<sequence>MGSISREEEPAVGEGAPLAIIGMATRFPQDASSNERLWDFLLAGRSAHTPFPEDRINPDGHYHPDPEHGGTFAVKGGHFLAENPANFDAPFFSITKGEALTLDPQQRVVLENVYHALENAGLTLVDVSSSNTSVYVSGFNHDHLAVLNADPETTLKYKPTGTTNSLLSNRVSWFYDFKGPSITLDTACSSSMVALHLACQSLKTGESDMEGKCFSFDHRADGYARGEGVGTVIVKRLSDALRDGDTIRAVLRGSGANQDGRTPGISLPSSAAQESLIRSVYKHAGLPLSDTMMIEAHGTGTSAGDPIEASAIARAFASRHRDIPLYIGAIKSGIGHLEGGAGIAGQA</sequence>
<dbReference type="Pfam" id="PF00109">
    <property type="entry name" value="ketoacyl-synt"/>
    <property type="match status" value="2"/>
</dbReference>
<keyword evidence="1" id="KW-0596">Phosphopantetheine</keyword>
<dbReference type="RefSeq" id="XP_013258276.1">
    <property type="nucleotide sequence ID" value="XM_013402822.1"/>
</dbReference>
<evidence type="ECO:0000259" key="6">
    <source>
        <dbReference type="PROSITE" id="PS52004"/>
    </source>
</evidence>
<evidence type="ECO:0000256" key="3">
    <source>
        <dbReference type="ARBA" id="ARBA00022679"/>
    </source>
</evidence>
<evidence type="ECO:0000313" key="7">
    <source>
        <dbReference type="EMBL" id="KEF55686.1"/>
    </source>
</evidence>
<dbReference type="GO" id="GO:0006633">
    <property type="term" value="P:fatty acid biosynthetic process"/>
    <property type="evidence" value="ECO:0007669"/>
    <property type="project" value="InterPro"/>
</dbReference>
<dbReference type="GO" id="GO:0016491">
    <property type="term" value="F:oxidoreductase activity"/>
    <property type="evidence" value="ECO:0007669"/>
    <property type="project" value="UniProtKB-KW"/>
</dbReference>
<gene>
    <name evidence="7" type="ORF">A1O9_08436</name>
</gene>
<feature type="domain" description="Ketosynthase family 3 (KS3)" evidence="6">
    <location>
        <begin position="15"/>
        <end position="347"/>
    </location>
</feature>
<dbReference type="Gene3D" id="3.40.47.10">
    <property type="match status" value="2"/>
</dbReference>
<dbReference type="InterPro" id="IPR018201">
    <property type="entry name" value="Ketoacyl_synth_AS"/>
</dbReference>
<dbReference type="AlphaFoldDB" id="A0A072P770"/>
<dbReference type="PANTHER" id="PTHR43775:SF29">
    <property type="entry name" value="ASPERFURANONE POLYKETIDE SYNTHASE AFOG-RELATED"/>
    <property type="match status" value="1"/>
</dbReference>
<evidence type="ECO:0000256" key="1">
    <source>
        <dbReference type="ARBA" id="ARBA00022450"/>
    </source>
</evidence>
<dbReference type="InterPro" id="IPR014030">
    <property type="entry name" value="Ketoacyl_synth_N"/>
</dbReference>
<dbReference type="OrthoDB" id="4152721at2759"/>
<dbReference type="GO" id="GO:0044550">
    <property type="term" value="P:secondary metabolite biosynthetic process"/>
    <property type="evidence" value="ECO:0007669"/>
    <property type="project" value="TreeGrafter"/>
</dbReference>
<dbReference type="PANTHER" id="PTHR43775">
    <property type="entry name" value="FATTY ACID SYNTHASE"/>
    <property type="match status" value="1"/>
</dbReference>
<dbReference type="SMART" id="SM00825">
    <property type="entry name" value="PKS_KS"/>
    <property type="match status" value="1"/>
</dbReference>
<keyword evidence="8" id="KW-1185">Reference proteome</keyword>
<dbReference type="EMBL" id="AMGV01000007">
    <property type="protein sequence ID" value="KEF55686.1"/>
    <property type="molecule type" value="Genomic_DNA"/>
</dbReference>
<dbReference type="PROSITE" id="PS00606">
    <property type="entry name" value="KS3_1"/>
    <property type="match status" value="1"/>
</dbReference>
<accession>A0A072P770</accession>